<evidence type="ECO:0000256" key="2">
    <source>
        <dbReference type="SAM" id="MobiDB-lite"/>
    </source>
</evidence>
<dbReference type="InterPro" id="IPR007730">
    <property type="entry name" value="SPOR-like_dom"/>
</dbReference>
<feature type="domain" description="SPOR" evidence="3">
    <location>
        <begin position="255"/>
        <end position="328"/>
    </location>
</feature>
<protein>
    <submittedName>
        <fullName evidence="4">Sporulation related domain-containing protein</fullName>
    </submittedName>
</protein>
<evidence type="ECO:0000313" key="5">
    <source>
        <dbReference type="Proteomes" id="UP000184301"/>
    </source>
</evidence>
<dbReference type="SUPFAM" id="SSF53187">
    <property type="entry name" value="Zn-dependent exopeptidases"/>
    <property type="match status" value="1"/>
</dbReference>
<dbReference type="SMART" id="SM00646">
    <property type="entry name" value="Ami_3"/>
    <property type="match status" value="1"/>
</dbReference>
<dbReference type="GO" id="GO:0042834">
    <property type="term" value="F:peptidoglycan binding"/>
    <property type="evidence" value="ECO:0007669"/>
    <property type="project" value="InterPro"/>
</dbReference>
<organism evidence="4 5">
    <name type="scientific">Hespellia stercorisuis DSM 15480</name>
    <dbReference type="NCBI Taxonomy" id="1121950"/>
    <lineage>
        <taxon>Bacteria</taxon>
        <taxon>Bacillati</taxon>
        <taxon>Bacillota</taxon>
        <taxon>Clostridia</taxon>
        <taxon>Lachnospirales</taxon>
        <taxon>Lachnospiraceae</taxon>
        <taxon>Hespellia</taxon>
    </lineage>
</organism>
<dbReference type="CDD" id="cd02696">
    <property type="entry name" value="MurNAc-LAA"/>
    <property type="match status" value="1"/>
</dbReference>
<dbReference type="PANTHER" id="PTHR30404:SF0">
    <property type="entry name" value="N-ACETYLMURAMOYL-L-ALANINE AMIDASE AMIC"/>
    <property type="match status" value="1"/>
</dbReference>
<dbReference type="Gene3D" id="3.30.70.1070">
    <property type="entry name" value="Sporulation related repeat"/>
    <property type="match status" value="1"/>
</dbReference>
<evidence type="ECO:0000256" key="1">
    <source>
        <dbReference type="ARBA" id="ARBA00022801"/>
    </source>
</evidence>
<dbReference type="GO" id="GO:0030288">
    <property type="term" value="C:outer membrane-bounded periplasmic space"/>
    <property type="evidence" value="ECO:0007669"/>
    <property type="project" value="TreeGrafter"/>
</dbReference>
<keyword evidence="1" id="KW-0378">Hydrolase</keyword>
<proteinExistence type="predicted"/>
<evidence type="ECO:0000259" key="3">
    <source>
        <dbReference type="PROSITE" id="PS51724"/>
    </source>
</evidence>
<dbReference type="PANTHER" id="PTHR30404">
    <property type="entry name" value="N-ACETYLMURAMOYL-L-ALANINE AMIDASE"/>
    <property type="match status" value="1"/>
</dbReference>
<dbReference type="InterPro" id="IPR050695">
    <property type="entry name" value="N-acetylmuramoyl_amidase_3"/>
</dbReference>
<gene>
    <name evidence="4" type="ORF">SAMN02745243_01969</name>
</gene>
<dbReference type="AlphaFoldDB" id="A0A1M6NYD3"/>
<dbReference type="Gene3D" id="3.40.630.40">
    <property type="entry name" value="Zn-dependent exopeptidases"/>
    <property type="match status" value="1"/>
</dbReference>
<feature type="compositionally biased region" description="Pro residues" evidence="2">
    <location>
        <begin position="176"/>
        <end position="186"/>
    </location>
</feature>
<dbReference type="GO" id="GO:0008745">
    <property type="term" value="F:N-acetylmuramoyl-L-alanine amidase activity"/>
    <property type="evidence" value="ECO:0007669"/>
    <property type="project" value="InterPro"/>
</dbReference>
<dbReference type="PROSITE" id="PS51724">
    <property type="entry name" value="SPOR"/>
    <property type="match status" value="1"/>
</dbReference>
<accession>A0A1M6NYD3</accession>
<dbReference type="InterPro" id="IPR036680">
    <property type="entry name" value="SPOR-like_sf"/>
</dbReference>
<dbReference type="SUPFAM" id="SSF110997">
    <property type="entry name" value="Sporulation related repeat"/>
    <property type="match status" value="1"/>
</dbReference>
<dbReference type="Proteomes" id="UP000184301">
    <property type="component" value="Unassembled WGS sequence"/>
</dbReference>
<evidence type="ECO:0000313" key="4">
    <source>
        <dbReference type="EMBL" id="SHK00735.1"/>
    </source>
</evidence>
<dbReference type="GO" id="GO:0009253">
    <property type="term" value="P:peptidoglycan catabolic process"/>
    <property type="evidence" value="ECO:0007669"/>
    <property type="project" value="InterPro"/>
</dbReference>
<dbReference type="InterPro" id="IPR002508">
    <property type="entry name" value="MurNAc-LAA_cat"/>
</dbReference>
<feature type="region of interest" description="Disordered" evidence="2">
    <location>
        <begin position="156"/>
        <end position="257"/>
    </location>
</feature>
<sequence length="328" mass="35937">MKANAAGVDYFVSIHRNSFPTANTATGVESLVYDKSGIKYLLGENINAALENIGFRNLGVKARPNLIVLRRTRMPAVLVEVGFINNEKDNALFDAKFQEIAEAIADGITETLDTQFEAFPQEEPAFSPDTMPRMPMPDMTAPDAWPRMPMPDMTTPDAWPRMPMHDMTAPDSWPRMPMPDMAPPDSWPRMPMPGTRTTPDSQPRQMPDAGTVPSRSAPMPDTGAAPSRSGEMPGTGTAPSRSAPMPPSRPVTRPAPSGAVYHVQTGAFRNEVYAKRLLQELLSMDFPAFIQDSGGYYRVLVGSFDNLDDAADMENKLKSTGYATIIIL</sequence>
<dbReference type="EMBL" id="FQZY01000025">
    <property type="protein sequence ID" value="SHK00735.1"/>
    <property type="molecule type" value="Genomic_DNA"/>
</dbReference>
<reference evidence="4 5" key="1">
    <citation type="submission" date="2016-11" db="EMBL/GenBank/DDBJ databases">
        <authorList>
            <person name="Jaros S."/>
            <person name="Januszkiewicz K."/>
            <person name="Wedrychowicz H."/>
        </authorList>
    </citation>
    <scope>NUCLEOTIDE SEQUENCE [LARGE SCALE GENOMIC DNA]</scope>
    <source>
        <strain evidence="4 5">DSM 15480</strain>
    </source>
</reference>
<name>A0A1M6NYD3_9FIRM</name>
<dbReference type="Pfam" id="PF05036">
    <property type="entry name" value="SPOR"/>
    <property type="match status" value="1"/>
</dbReference>
<dbReference type="STRING" id="1121950.SAMN02745243_01969"/>
<dbReference type="Pfam" id="PF01520">
    <property type="entry name" value="Amidase_3"/>
    <property type="match status" value="1"/>
</dbReference>
<keyword evidence="5" id="KW-1185">Reference proteome</keyword>
<feature type="compositionally biased region" description="Low complexity" evidence="2">
    <location>
        <begin position="187"/>
        <end position="199"/>
    </location>
</feature>